<keyword evidence="2" id="KW-0813">Transport</keyword>
<dbReference type="Proteomes" id="UP000054097">
    <property type="component" value="Unassembled WGS sequence"/>
</dbReference>
<feature type="transmembrane region" description="Helical" evidence="6">
    <location>
        <begin position="70"/>
        <end position="92"/>
    </location>
</feature>
<accession>A0A0C3B2V4</accession>
<gene>
    <name evidence="8" type="ORF">M408DRAFT_201097</name>
</gene>
<keyword evidence="4 6" id="KW-1133">Transmembrane helix</keyword>
<dbReference type="SUPFAM" id="SSF103473">
    <property type="entry name" value="MFS general substrate transporter"/>
    <property type="match status" value="1"/>
</dbReference>
<evidence type="ECO:0000256" key="6">
    <source>
        <dbReference type="SAM" id="Phobius"/>
    </source>
</evidence>
<protein>
    <recommendedName>
        <fullName evidence="7">Major facilitator superfamily (MFS) profile domain-containing protein</fullName>
    </recommendedName>
</protein>
<dbReference type="AlphaFoldDB" id="A0A0C3B2V4"/>
<dbReference type="Pfam" id="PF07690">
    <property type="entry name" value="MFS_1"/>
    <property type="match status" value="1"/>
</dbReference>
<dbReference type="InterPro" id="IPR011701">
    <property type="entry name" value="MFS"/>
</dbReference>
<dbReference type="HOGENOM" id="CLU_001265_10_2_1"/>
<dbReference type="InterPro" id="IPR005829">
    <property type="entry name" value="Sugar_transporter_CS"/>
</dbReference>
<evidence type="ECO:0000259" key="7">
    <source>
        <dbReference type="PROSITE" id="PS50850"/>
    </source>
</evidence>
<dbReference type="Gene3D" id="1.20.1250.20">
    <property type="entry name" value="MFS general substrate transporter like domains"/>
    <property type="match status" value="1"/>
</dbReference>
<evidence type="ECO:0000256" key="2">
    <source>
        <dbReference type="ARBA" id="ARBA00022448"/>
    </source>
</evidence>
<evidence type="ECO:0000313" key="9">
    <source>
        <dbReference type="Proteomes" id="UP000054097"/>
    </source>
</evidence>
<dbReference type="PANTHER" id="PTHR23504">
    <property type="entry name" value="MAJOR FACILITATOR SUPERFAMILY DOMAIN-CONTAINING PROTEIN 10"/>
    <property type="match status" value="1"/>
</dbReference>
<reference evidence="9" key="2">
    <citation type="submission" date="2015-01" db="EMBL/GenBank/DDBJ databases">
        <title>Evolutionary Origins and Diversification of the Mycorrhizal Mutualists.</title>
        <authorList>
            <consortium name="DOE Joint Genome Institute"/>
            <consortium name="Mycorrhizal Genomics Consortium"/>
            <person name="Kohler A."/>
            <person name="Kuo A."/>
            <person name="Nagy L.G."/>
            <person name="Floudas D."/>
            <person name="Copeland A."/>
            <person name="Barry K.W."/>
            <person name="Cichocki N."/>
            <person name="Veneault-Fourrey C."/>
            <person name="LaButti K."/>
            <person name="Lindquist E.A."/>
            <person name="Lipzen A."/>
            <person name="Lundell T."/>
            <person name="Morin E."/>
            <person name="Murat C."/>
            <person name="Riley R."/>
            <person name="Ohm R."/>
            <person name="Sun H."/>
            <person name="Tunlid A."/>
            <person name="Henrissat B."/>
            <person name="Grigoriev I.V."/>
            <person name="Hibbett D.S."/>
            <person name="Martin F."/>
        </authorList>
    </citation>
    <scope>NUCLEOTIDE SEQUENCE [LARGE SCALE GENOMIC DNA]</scope>
    <source>
        <strain evidence="9">MAFF 305830</strain>
    </source>
</reference>
<dbReference type="PROSITE" id="PS00216">
    <property type="entry name" value="SUGAR_TRANSPORT_1"/>
    <property type="match status" value="1"/>
</dbReference>
<dbReference type="InterPro" id="IPR020846">
    <property type="entry name" value="MFS_dom"/>
</dbReference>
<feature type="transmembrane region" description="Helical" evidence="6">
    <location>
        <begin position="6"/>
        <end position="25"/>
    </location>
</feature>
<evidence type="ECO:0000256" key="1">
    <source>
        <dbReference type="ARBA" id="ARBA00004141"/>
    </source>
</evidence>
<sequence length="456" mass="49339">MSVKTVIFLSLVLDLFAFTIPLPLFPRIVEWYTQREANDTNGLLARTLQAVAFLRRLSSNSKMDSRRWDVVLLGGIMGSLFSALQFLVSPYIGTLSDKYGRKPVLLWTMVGNILSALVWVQSTSWSSYLLSRAIGGLSEGNVQLAIAILSDITPPETRSRSLALVGLAFSICFCIGPPIGAYFSMNPFQFQSYLKPGWELNIYATPAIITLVLLSLETLFLALALPETRGSARAQKTSATDKTPSKASGPKPVPVLSRLHRSAILKKANNLHFAFLMAFSGVEFTLTFLTYDLFDWNNTENGRLLATMGILSALLQGGYTRNATRKIGEGVMARRGVISCAISFILISSLPYLQPTTASRVIYLAAVFLAFTSATVVSSLTALASLQCDDEVSSDVGSPLAKGRALGQFRSSGQLGRAIGPLLACASYWTFGPSITYSTAAATMIALAFAMRSVAK</sequence>
<evidence type="ECO:0000256" key="3">
    <source>
        <dbReference type="ARBA" id="ARBA00022692"/>
    </source>
</evidence>
<dbReference type="OrthoDB" id="196650at2759"/>
<feature type="transmembrane region" description="Helical" evidence="6">
    <location>
        <begin position="203"/>
        <end position="225"/>
    </location>
</feature>
<feature type="transmembrane region" description="Helical" evidence="6">
    <location>
        <begin position="437"/>
        <end position="455"/>
    </location>
</feature>
<keyword evidence="3 6" id="KW-0812">Transmembrane</keyword>
<feature type="transmembrane region" description="Helical" evidence="6">
    <location>
        <begin position="162"/>
        <end position="183"/>
    </location>
</feature>
<dbReference type="PROSITE" id="PS50850">
    <property type="entry name" value="MFS"/>
    <property type="match status" value="1"/>
</dbReference>
<feature type="transmembrane region" description="Helical" evidence="6">
    <location>
        <begin position="271"/>
        <end position="291"/>
    </location>
</feature>
<evidence type="ECO:0000256" key="5">
    <source>
        <dbReference type="ARBA" id="ARBA00023136"/>
    </source>
</evidence>
<feature type="domain" description="Major facilitator superfamily (MFS) profile" evidence="7">
    <location>
        <begin position="7"/>
        <end position="456"/>
    </location>
</feature>
<proteinExistence type="predicted"/>
<dbReference type="GO" id="GO:0022857">
    <property type="term" value="F:transmembrane transporter activity"/>
    <property type="evidence" value="ECO:0007669"/>
    <property type="project" value="InterPro"/>
</dbReference>
<evidence type="ECO:0000313" key="8">
    <source>
        <dbReference type="EMBL" id="KIM25861.1"/>
    </source>
</evidence>
<dbReference type="EMBL" id="KN824310">
    <property type="protein sequence ID" value="KIM25861.1"/>
    <property type="molecule type" value="Genomic_DNA"/>
</dbReference>
<feature type="transmembrane region" description="Helical" evidence="6">
    <location>
        <begin position="332"/>
        <end position="350"/>
    </location>
</feature>
<organism evidence="8 9">
    <name type="scientific">Serendipita vermifera MAFF 305830</name>
    <dbReference type="NCBI Taxonomy" id="933852"/>
    <lineage>
        <taxon>Eukaryota</taxon>
        <taxon>Fungi</taxon>
        <taxon>Dikarya</taxon>
        <taxon>Basidiomycota</taxon>
        <taxon>Agaricomycotina</taxon>
        <taxon>Agaricomycetes</taxon>
        <taxon>Sebacinales</taxon>
        <taxon>Serendipitaceae</taxon>
        <taxon>Serendipita</taxon>
    </lineage>
</organism>
<dbReference type="InterPro" id="IPR036259">
    <property type="entry name" value="MFS_trans_sf"/>
</dbReference>
<feature type="transmembrane region" description="Helical" evidence="6">
    <location>
        <begin position="362"/>
        <end position="384"/>
    </location>
</feature>
<dbReference type="FunFam" id="1.20.1250.20:FF:000223">
    <property type="entry name" value="Major facilitator superfamily domain-containing protein"/>
    <property type="match status" value="1"/>
</dbReference>
<dbReference type="GO" id="GO:0016020">
    <property type="term" value="C:membrane"/>
    <property type="evidence" value="ECO:0007669"/>
    <property type="project" value="UniProtKB-SubCell"/>
</dbReference>
<keyword evidence="9" id="KW-1185">Reference proteome</keyword>
<evidence type="ECO:0000256" key="4">
    <source>
        <dbReference type="ARBA" id="ARBA00022989"/>
    </source>
</evidence>
<name>A0A0C3B2V4_SERVB</name>
<reference evidence="8 9" key="1">
    <citation type="submission" date="2014-04" db="EMBL/GenBank/DDBJ databases">
        <authorList>
            <consortium name="DOE Joint Genome Institute"/>
            <person name="Kuo A."/>
            <person name="Zuccaro A."/>
            <person name="Kohler A."/>
            <person name="Nagy L.G."/>
            <person name="Floudas D."/>
            <person name="Copeland A."/>
            <person name="Barry K.W."/>
            <person name="Cichocki N."/>
            <person name="Veneault-Fourrey C."/>
            <person name="LaButti K."/>
            <person name="Lindquist E.A."/>
            <person name="Lipzen A."/>
            <person name="Lundell T."/>
            <person name="Morin E."/>
            <person name="Murat C."/>
            <person name="Sun H."/>
            <person name="Tunlid A."/>
            <person name="Henrissat B."/>
            <person name="Grigoriev I.V."/>
            <person name="Hibbett D.S."/>
            <person name="Martin F."/>
            <person name="Nordberg H.P."/>
            <person name="Cantor M.N."/>
            <person name="Hua S.X."/>
        </authorList>
    </citation>
    <scope>NUCLEOTIDE SEQUENCE [LARGE SCALE GENOMIC DNA]</scope>
    <source>
        <strain evidence="8 9">MAFF 305830</strain>
    </source>
</reference>
<dbReference type="PANTHER" id="PTHR23504:SF31">
    <property type="entry name" value="MAJOR FACILITATOR SUPERFAMILY DOMAIN-CONTAINING PROTEIN 10"/>
    <property type="match status" value="1"/>
</dbReference>
<comment type="subcellular location">
    <subcellularLocation>
        <location evidence="1">Membrane</location>
        <topology evidence="1">Multi-pass membrane protein</topology>
    </subcellularLocation>
</comment>
<keyword evidence="5 6" id="KW-0472">Membrane</keyword>